<feature type="region of interest" description="Disordered" evidence="1">
    <location>
        <begin position="519"/>
        <end position="555"/>
    </location>
</feature>
<proteinExistence type="predicted"/>
<accession>A0A8H5TFP7</accession>
<dbReference type="AlphaFoldDB" id="A0A8H5TFP7"/>
<dbReference type="EMBL" id="JAAOAK010000394">
    <property type="protein sequence ID" value="KAF5668264.1"/>
    <property type="molecule type" value="Genomic_DNA"/>
</dbReference>
<keyword evidence="3" id="KW-1185">Reference proteome</keyword>
<feature type="region of interest" description="Disordered" evidence="1">
    <location>
        <begin position="37"/>
        <end position="84"/>
    </location>
</feature>
<evidence type="ECO:0000313" key="2">
    <source>
        <dbReference type="EMBL" id="KAF5668264.1"/>
    </source>
</evidence>
<feature type="compositionally biased region" description="Basic residues" evidence="1">
    <location>
        <begin position="10"/>
        <end position="25"/>
    </location>
</feature>
<feature type="compositionally biased region" description="Basic and acidic residues" evidence="1">
    <location>
        <begin position="127"/>
        <end position="142"/>
    </location>
</feature>
<reference evidence="2 3" key="1">
    <citation type="submission" date="2020-05" db="EMBL/GenBank/DDBJ databases">
        <title>Identification and distribution of gene clusters putatively required for synthesis of sphingolipid metabolism inhibitors in phylogenetically diverse species of the filamentous fungus Fusarium.</title>
        <authorList>
            <person name="Kim H.-S."/>
            <person name="Busman M."/>
            <person name="Brown D.W."/>
            <person name="Divon H."/>
            <person name="Uhlig S."/>
            <person name="Proctor R.H."/>
        </authorList>
    </citation>
    <scope>NUCLEOTIDE SEQUENCE [LARGE SCALE GENOMIC DNA]</scope>
    <source>
        <strain evidence="2 3">NRRL 25311</strain>
    </source>
</reference>
<feature type="compositionally biased region" description="Gly residues" evidence="1">
    <location>
        <begin position="150"/>
        <end position="167"/>
    </location>
</feature>
<protein>
    <submittedName>
        <fullName evidence="2">Ankyrin 3</fullName>
    </submittedName>
</protein>
<name>A0A8H5TFP7_9HYPO</name>
<evidence type="ECO:0000313" key="3">
    <source>
        <dbReference type="Proteomes" id="UP000562682"/>
    </source>
</evidence>
<comment type="caution">
    <text evidence="2">The sequence shown here is derived from an EMBL/GenBank/DDBJ whole genome shotgun (WGS) entry which is preliminary data.</text>
</comment>
<evidence type="ECO:0000256" key="1">
    <source>
        <dbReference type="SAM" id="MobiDB-lite"/>
    </source>
</evidence>
<dbReference type="Proteomes" id="UP000562682">
    <property type="component" value="Unassembled WGS sequence"/>
</dbReference>
<feature type="region of interest" description="Disordered" evidence="1">
    <location>
        <begin position="113"/>
        <end position="193"/>
    </location>
</feature>
<feature type="region of interest" description="Disordered" evidence="1">
    <location>
        <begin position="1"/>
        <end position="25"/>
    </location>
</feature>
<gene>
    <name evidence="2" type="ORF">FDENT_11880</name>
</gene>
<feature type="compositionally biased region" description="Low complexity" evidence="1">
    <location>
        <begin position="51"/>
        <end position="65"/>
    </location>
</feature>
<sequence length="662" mass="71796">MDTTFYAKFRGQKPSRRKPLASPASHKRLLKRLWHLFKQKSPHDSETPLASKRSSSAPSNSSDSSGDGVVIYSDTGCPRIDGDQRVVTVDSEPAILRFLDRIAQRLKLELDLDNNDGHKTHGYSQKRHADNPDQGSREEKKQKQSQGSRDTGGGGGGGKKNGGGNGGKQPPDGHGYSVLPRQSDPQNKPPFACPFQKLDPVRYDCCTKVRLKRPSDVSQHIKRCHVLKDLKEKTANADDAEPADSVELVGNAEAEEEVALYCPKCRMEFFGTTAEANLRKHLPCQTSQPATIEQTGMLLPAEFVQLNAARTKASGDIPKWNAMCKTCFPNKPVPKSPYFALPGQEAVTVLPEVEVETLVPRSQGGEIIRRALNDCPSHFLFIEGEVDAIVDQVLNGLYPGSSGAEQQTSTDIRLEVQQRQMPQRRVSQRQISQKQISGAVTSTAFDLSDFPAAPQAYPPSHQVYQSPSAIAPFAPTPHVVPQNVTRPGPQSNAQTQRFHYDSPFDDATVLALPSQHSLQMSPPAAGIEAGPPVPFRSAPGPVASETSPASQATYNSSLYDGGFDGTGFSIPNQSGADVPGFPSLEAFHGGAIMVFKTLIGGMGLSTSIGQIEAIPNFPLLNLKPQKQPQQLSQFEAGNDGRFAAIFVDSTVSRWVLYKLPST</sequence>
<feature type="compositionally biased region" description="Polar residues" evidence="1">
    <location>
        <begin position="544"/>
        <end position="555"/>
    </location>
</feature>
<organism evidence="2 3">
    <name type="scientific">Fusarium denticulatum</name>
    <dbReference type="NCBI Taxonomy" id="48507"/>
    <lineage>
        <taxon>Eukaryota</taxon>
        <taxon>Fungi</taxon>
        <taxon>Dikarya</taxon>
        <taxon>Ascomycota</taxon>
        <taxon>Pezizomycotina</taxon>
        <taxon>Sordariomycetes</taxon>
        <taxon>Hypocreomycetidae</taxon>
        <taxon>Hypocreales</taxon>
        <taxon>Nectriaceae</taxon>
        <taxon>Fusarium</taxon>
        <taxon>Fusarium fujikuroi species complex</taxon>
    </lineage>
</organism>